<dbReference type="RefSeq" id="WP_259526351.1">
    <property type="nucleotide sequence ID" value="NZ_JANLCK010000003.1"/>
</dbReference>
<dbReference type="GO" id="GO:0016491">
    <property type="term" value="F:oxidoreductase activity"/>
    <property type="evidence" value="ECO:0007669"/>
    <property type="project" value="UniProtKB-KW"/>
</dbReference>
<keyword evidence="6" id="KW-1185">Reference proteome</keyword>
<gene>
    <name evidence="5" type="ORF">N1028_07675</name>
</gene>
<dbReference type="PANTHER" id="PTHR43976">
    <property type="entry name" value="SHORT CHAIN DEHYDROGENASE"/>
    <property type="match status" value="1"/>
</dbReference>
<name>A0AA41XGF1_9MICO</name>
<accession>A0AA41XGF1</accession>
<dbReference type="Proteomes" id="UP001165587">
    <property type="component" value="Unassembled WGS sequence"/>
</dbReference>
<dbReference type="InterPro" id="IPR036291">
    <property type="entry name" value="NAD(P)-bd_dom_sf"/>
</dbReference>
<dbReference type="EMBL" id="JANLCK010000003">
    <property type="protein sequence ID" value="MCS5725775.1"/>
    <property type="molecule type" value="Genomic_DNA"/>
</dbReference>
<dbReference type="Gene3D" id="3.40.50.720">
    <property type="entry name" value="NAD(P)-binding Rossmann-like Domain"/>
    <property type="match status" value="1"/>
</dbReference>
<feature type="compositionally biased region" description="Acidic residues" evidence="4">
    <location>
        <begin position="223"/>
        <end position="236"/>
    </location>
</feature>
<comment type="similarity">
    <text evidence="1 3">Belongs to the short-chain dehydrogenases/reductases (SDR) family.</text>
</comment>
<organism evidence="5 6">
    <name type="scientific">Herbiconiux oxytropis</name>
    <dbReference type="NCBI Taxonomy" id="2970915"/>
    <lineage>
        <taxon>Bacteria</taxon>
        <taxon>Bacillati</taxon>
        <taxon>Actinomycetota</taxon>
        <taxon>Actinomycetes</taxon>
        <taxon>Micrococcales</taxon>
        <taxon>Microbacteriaceae</taxon>
        <taxon>Herbiconiux</taxon>
    </lineage>
</organism>
<dbReference type="PRINTS" id="PR00081">
    <property type="entry name" value="GDHRDH"/>
</dbReference>
<evidence type="ECO:0000256" key="3">
    <source>
        <dbReference type="RuleBase" id="RU000363"/>
    </source>
</evidence>
<proteinExistence type="inferred from homology"/>
<sequence>MDAPEVWLVTGGGRGLGRAIVVAALERGHTVVATARAEHSLPAHERLTVRALDVRDRGATREAVRNVAEQFGRLDVLVNNAGYGLVGAVEEVSEEDARAILDTDLLGALWASQAAVEVMRPQGSGEIVQISTTGAVGAMPTLGLYNAAKWGLEGFSAAMAAEVARFGIRVTIVEPGSLDTDWAGSSMRFASPVPAYDEVRSELFGTAEVPWPAPDATAGTEAALDEPADSGGDAEADAASVTSPATAAAAILAHLADPSDTRLRLLVGDDAPGQVAAALEARLTDYRRDPRFPL</sequence>
<dbReference type="AlphaFoldDB" id="A0AA41XGF1"/>
<evidence type="ECO:0000313" key="6">
    <source>
        <dbReference type="Proteomes" id="UP001165587"/>
    </source>
</evidence>
<dbReference type="InterPro" id="IPR051911">
    <property type="entry name" value="SDR_oxidoreductase"/>
</dbReference>
<feature type="region of interest" description="Disordered" evidence="4">
    <location>
        <begin position="210"/>
        <end position="240"/>
    </location>
</feature>
<dbReference type="SUPFAM" id="SSF51735">
    <property type="entry name" value="NAD(P)-binding Rossmann-fold domains"/>
    <property type="match status" value="1"/>
</dbReference>
<dbReference type="PANTHER" id="PTHR43976:SF16">
    <property type="entry name" value="SHORT-CHAIN DEHYDROGENASE_REDUCTASE FAMILY PROTEIN"/>
    <property type="match status" value="1"/>
</dbReference>
<evidence type="ECO:0000313" key="5">
    <source>
        <dbReference type="EMBL" id="MCS5725775.1"/>
    </source>
</evidence>
<evidence type="ECO:0000256" key="2">
    <source>
        <dbReference type="ARBA" id="ARBA00023002"/>
    </source>
</evidence>
<reference evidence="5" key="1">
    <citation type="submission" date="2022-08" db="EMBL/GenBank/DDBJ databases">
        <authorList>
            <person name="Deng Y."/>
            <person name="Han X.-F."/>
            <person name="Zhang Y.-Q."/>
        </authorList>
    </citation>
    <scope>NUCLEOTIDE SEQUENCE</scope>
    <source>
        <strain evidence="5">CPCC 203407</strain>
    </source>
</reference>
<evidence type="ECO:0000256" key="4">
    <source>
        <dbReference type="SAM" id="MobiDB-lite"/>
    </source>
</evidence>
<dbReference type="InterPro" id="IPR002347">
    <property type="entry name" value="SDR_fam"/>
</dbReference>
<evidence type="ECO:0000256" key="1">
    <source>
        <dbReference type="ARBA" id="ARBA00006484"/>
    </source>
</evidence>
<comment type="caution">
    <text evidence="5">The sequence shown here is derived from an EMBL/GenBank/DDBJ whole genome shotgun (WGS) entry which is preliminary data.</text>
</comment>
<dbReference type="Pfam" id="PF00106">
    <property type="entry name" value="adh_short"/>
    <property type="match status" value="1"/>
</dbReference>
<dbReference type="PRINTS" id="PR00080">
    <property type="entry name" value="SDRFAMILY"/>
</dbReference>
<keyword evidence="2" id="KW-0560">Oxidoreductase</keyword>
<protein>
    <submittedName>
        <fullName evidence="5">SDR family NAD(P)-dependent oxidoreductase</fullName>
    </submittedName>
</protein>